<keyword evidence="2" id="KW-1185">Reference proteome</keyword>
<protein>
    <submittedName>
        <fullName evidence="1">Uncharacterized protein</fullName>
    </submittedName>
</protein>
<evidence type="ECO:0000313" key="2">
    <source>
        <dbReference type="Proteomes" id="UP000232003"/>
    </source>
</evidence>
<gene>
    <name evidence="1" type="ORF">COO91_03290</name>
</gene>
<reference evidence="1 2" key="1">
    <citation type="submission" date="2017-11" db="EMBL/GenBank/DDBJ databases">
        <title>Complete genome of a free-living desiccation-tolerant cyanobacterium and its photosynthetic adaptation to extreme terrestrial habitat.</title>
        <authorList>
            <person name="Shang J."/>
        </authorList>
    </citation>
    <scope>NUCLEOTIDE SEQUENCE [LARGE SCALE GENOMIC DNA]</scope>
    <source>
        <strain evidence="1 2">CCNUN1</strain>
    </source>
</reference>
<evidence type="ECO:0000313" key="1">
    <source>
        <dbReference type="EMBL" id="AUB37345.1"/>
    </source>
</evidence>
<dbReference type="Proteomes" id="UP000232003">
    <property type="component" value="Chromosome"/>
</dbReference>
<dbReference type="KEGG" id="nfl:COO91_03290"/>
<dbReference type="AlphaFoldDB" id="A0A2K8SRA2"/>
<organism evidence="1 2">
    <name type="scientific">Nostoc flagelliforme CCNUN1</name>
    <dbReference type="NCBI Taxonomy" id="2038116"/>
    <lineage>
        <taxon>Bacteria</taxon>
        <taxon>Bacillati</taxon>
        <taxon>Cyanobacteriota</taxon>
        <taxon>Cyanophyceae</taxon>
        <taxon>Nostocales</taxon>
        <taxon>Nostocaceae</taxon>
        <taxon>Nostoc</taxon>
    </lineage>
</organism>
<accession>A0A2K8SRA2</accession>
<sequence length="64" mass="7420">MKLKVVTLSNLIDPASYFRRKIQLGYKNPTSLKCESFFLHQVFWGTFVWLTSSSLTSRIASTFK</sequence>
<proteinExistence type="predicted"/>
<name>A0A2K8SRA2_9NOSO</name>
<dbReference type="EMBL" id="CP024785">
    <property type="protein sequence ID" value="AUB37345.1"/>
    <property type="molecule type" value="Genomic_DNA"/>
</dbReference>